<dbReference type="Pfam" id="PF01661">
    <property type="entry name" value="Macro"/>
    <property type="match status" value="1"/>
</dbReference>
<dbReference type="InterPro" id="IPR002589">
    <property type="entry name" value="Macro_dom"/>
</dbReference>
<dbReference type="RefSeq" id="WP_154574315.1">
    <property type="nucleotide sequence ID" value="NZ_VUMZ01000004.1"/>
</dbReference>
<feature type="domain" description="Macro" evidence="1">
    <location>
        <begin position="70"/>
        <end position="260"/>
    </location>
</feature>
<dbReference type="NCBIfam" id="NF003163">
    <property type="entry name" value="PRK04143.1"/>
    <property type="match status" value="1"/>
</dbReference>
<dbReference type="PANTHER" id="PTHR11106">
    <property type="entry name" value="GANGLIOSIDE INDUCED DIFFERENTIATION ASSOCIATED PROTEIN 2-RELATED"/>
    <property type="match status" value="1"/>
</dbReference>
<dbReference type="PANTHER" id="PTHR11106:SF27">
    <property type="entry name" value="MACRO DOMAIN-CONTAINING PROTEIN"/>
    <property type="match status" value="1"/>
</dbReference>
<name>A0A6L5Y7N2_9FIRM</name>
<dbReference type="EMBL" id="VUMZ01000004">
    <property type="protein sequence ID" value="MST51877.1"/>
    <property type="molecule type" value="Genomic_DNA"/>
</dbReference>
<dbReference type="AlphaFoldDB" id="A0A6L5Y7N2"/>
<dbReference type="InterPro" id="IPR043472">
    <property type="entry name" value="Macro_dom-like"/>
</dbReference>
<organism evidence="2 3">
    <name type="scientific">Hornefia butyriciproducens</name>
    <dbReference type="NCBI Taxonomy" id="2652293"/>
    <lineage>
        <taxon>Bacteria</taxon>
        <taxon>Bacillati</taxon>
        <taxon>Bacillota</taxon>
        <taxon>Clostridia</taxon>
        <taxon>Peptostreptococcales</taxon>
        <taxon>Anaerovoracaceae</taxon>
        <taxon>Hornefia</taxon>
    </lineage>
</organism>
<keyword evidence="2" id="KW-0378">Hydrolase</keyword>
<proteinExistence type="predicted"/>
<evidence type="ECO:0000313" key="2">
    <source>
        <dbReference type="EMBL" id="MST51877.1"/>
    </source>
</evidence>
<dbReference type="GO" id="GO:0016787">
    <property type="term" value="F:hydrolase activity"/>
    <property type="evidence" value="ECO:0007669"/>
    <property type="project" value="UniProtKB-KW"/>
</dbReference>
<keyword evidence="3" id="KW-1185">Reference proteome</keyword>
<dbReference type="SMART" id="SM00506">
    <property type="entry name" value="A1pp"/>
    <property type="match status" value="1"/>
</dbReference>
<accession>A0A6L5Y7N2</accession>
<dbReference type="GeneID" id="303114883"/>
<comment type="caution">
    <text evidence="2">The sequence shown here is derived from an EMBL/GenBank/DDBJ whole genome shotgun (WGS) entry which is preliminary data.</text>
</comment>
<protein>
    <submittedName>
        <fullName evidence="2">Protein-ADP-ribose hydrolase</fullName>
    </submittedName>
</protein>
<dbReference type="PROSITE" id="PS51154">
    <property type="entry name" value="MACRO"/>
    <property type="match status" value="1"/>
</dbReference>
<evidence type="ECO:0000259" key="1">
    <source>
        <dbReference type="PROSITE" id="PS51154"/>
    </source>
</evidence>
<dbReference type="Gene3D" id="3.40.220.10">
    <property type="entry name" value="Leucine Aminopeptidase, subunit E, domain 1"/>
    <property type="match status" value="1"/>
</dbReference>
<dbReference type="SUPFAM" id="SSF52949">
    <property type="entry name" value="Macro domain-like"/>
    <property type="match status" value="1"/>
</dbReference>
<evidence type="ECO:0000313" key="3">
    <source>
        <dbReference type="Proteomes" id="UP000474676"/>
    </source>
</evidence>
<dbReference type="Proteomes" id="UP000474676">
    <property type="component" value="Unassembled WGS sequence"/>
</dbReference>
<gene>
    <name evidence="2" type="ORF">FYJ64_06055</name>
</gene>
<sequence>MNHQQEREYLIKYLLKENKRYQGMELPGTDGEQRDLLRALMNVRAPGEISSEFLRIQDDYLGEELRLRGVVSEDEWEDCGENIFLWQGDITRLRVDAIVNAANSGMTGCYQPLHNCIDNCIHTYAGVQLRCTCGKMMDEQEHAEPTGQAKVTPGYNLPCRAVIHTVGPIVRGALTKEDERLLASCYESCLRAAEENGFGSIAFCCISTGVFGFPQRRAAEIAVKTVRNYRAEKGSAIKVVFNVFKDEDYEIYRNLLGQNQGAEKRN</sequence>
<dbReference type="CDD" id="cd02908">
    <property type="entry name" value="Macro_OAADPr_deacetylase"/>
    <property type="match status" value="1"/>
</dbReference>
<reference evidence="2 3" key="1">
    <citation type="submission" date="2019-08" db="EMBL/GenBank/DDBJ databases">
        <title>In-depth cultivation of the pig gut microbiome towards novel bacterial diversity and tailored functional studies.</title>
        <authorList>
            <person name="Wylensek D."/>
            <person name="Hitch T.C.A."/>
            <person name="Clavel T."/>
        </authorList>
    </citation>
    <scope>NUCLEOTIDE SEQUENCE [LARGE SCALE GENOMIC DNA]</scope>
    <source>
        <strain evidence="2 3">WCA-MUC-591-APC-3H</strain>
    </source>
</reference>